<feature type="region of interest" description="Disordered" evidence="1">
    <location>
        <begin position="397"/>
        <end position="446"/>
    </location>
</feature>
<name>A0A8B8ET85_CRAVI</name>
<sequence length="589" mass="64358">MDSHKRNLGNGRSFSGDSQSKLLMQNPMISFQETVQNCYEGVVEFMDVWKKFDGAGTHLVDSLCNSLCDSDYHYLGLETSQAFNVIYASSNGIDPSGKLREIEKLLIGLRSHLESVENGEKTKSHLQVLCQCVLLFLKVQSDYHQLCSVTISSLLNKLVQNYKTTETKDVIQQMTDLDLVARGSPPCSNLSPKKKSPSASPKLPSKQNFKSSFLSLFDRKNVESDSNSAFYVDLNKPGSEATQGDIQVLNKPEILVHIGLDPVQENEKPHCVPVSVDNSILLPEITMQNLVERNPLATEEELDSVVNLLSGIATPGNSSQMQTIHENHLTVPSLYSSRNSSPGLSLSSRFSSRTPSPGGSDDSMRNSQGMKGQRRSEGTLDFTGIIRGNTWPYRSSLPSGQFASSHELGGHSATIPRQYNKNGNTSGGRHVKNTGYPSTGNSWGCPEPRYRPWVTKSLPSSQGSDILHSSWSALQDSDDLSDDSSSGEPFFAMGLDLVNALEANPGGSSDDETDSQKVSSNPDKHSTNTWPPKQTWSHTFQGGNPHPPPSEKVPVHRPVSMQWSDPLANRSPWSGLGSSQSMHGFGSSK</sequence>
<feature type="region of interest" description="Disordered" evidence="1">
    <location>
        <begin position="182"/>
        <end position="206"/>
    </location>
</feature>
<dbReference type="RefSeq" id="XP_022343169.1">
    <property type="nucleotide sequence ID" value="XM_022487461.1"/>
</dbReference>
<dbReference type="AlphaFoldDB" id="A0A8B8ET85"/>
<proteinExistence type="predicted"/>
<feature type="compositionally biased region" description="Polar residues" evidence="1">
    <location>
        <begin position="415"/>
        <end position="424"/>
    </location>
</feature>
<gene>
    <name evidence="3" type="primary">LOC111136542</name>
</gene>
<dbReference type="KEGG" id="cvn:111136542"/>
<feature type="region of interest" description="Disordered" evidence="1">
    <location>
        <begin position="501"/>
        <end position="589"/>
    </location>
</feature>
<accession>A0A8B8ET85</accession>
<protein>
    <submittedName>
        <fullName evidence="3">Uncharacterized protein LOC111136542</fullName>
    </submittedName>
</protein>
<dbReference type="Proteomes" id="UP000694844">
    <property type="component" value="Chromosome 5"/>
</dbReference>
<reference evidence="3" key="1">
    <citation type="submission" date="2025-08" db="UniProtKB">
        <authorList>
            <consortium name="RefSeq"/>
        </authorList>
    </citation>
    <scope>IDENTIFICATION</scope>
    <source>
        <tissue evidence="3">Whole sample</tissue>
    </source>
</reference>
<dbReference type="GeneID" id="111136542"/>
<evidence type="ECO:0000256" key="1">
    <source>
        <dbReference type="SAM" id="MobiDB-lite"/>
    </source>
</evidence>
<organism evidence="2 3">
    <name type="scientific">Crassostrea virginica</name>
    <name type="common">Eastern oyster</name>
    <dbReference type="NCBI Taxonomy" id="6565"/>
    <lineage>
        <taxon>Eukaryota</taxon>
        <taxon>Metazoa</taxon>
        <taxon>Spiralia</taxon>
        <taxon>Lophotrochozoa</taxon>
        <taxon>Mollusca</taxon>
        <taxon>Bivalvia</taxon>
        <taxon>Autobranchia</taxon>
        <taxon>Pteriomorphia</taxon>
        <taxon>Ostreida</taxon>
        <taxon>Ostreoidea</taxon>
        <taxon>Ostreidae</taxon>
        <taxon>Crassostrea</taxon>
    </lineage>
</organism>
<evidence type="ECO:0000313" key="2">
    <source>
        <dbReference type="Proteomes" id="UP000694844"/>
    </source>
</evidence>
<dbReference type="OrthoDB" id="6086695at2759"/>
<feature type="compositionally biased region" description="Low complexity" evidence="1">
    <location>
        <begin position="333"/>
        <end position="360"/>
    </location>
</feature>
<keyword evidence="2" id="KW-1185">Reference proteome</keyword>
<feature type="region of interest" description="Disordered" evidence="1">
    <location>
        <begin position="333"/>
        <end position="382"/>
    </location>
</feature>
<feature type="compositionally biased region" description="Polar residues" evidence="1">
    <location>
        <begin position="576"/>
        <end position="589"/>
    </location>
</feature>
<evidence type="ECO:0000313" key="3">
    <source>
        <dbReference type="RefSeq" id="XP_022343169.1"/>
    </source>
</evidence>
<feature type="compositionally biased region" description="Low complexity" evidence="1">
    <location>
        <begin position="184"/>
        <end position="206"/>
    </location>
</feature>
<feature type="compositionally biased region" description="Polar residues" evidence="1">
    <location>
        <begin position="516"/>
        <end position="542"/>
    </location>
</feature>